<dbReference type="EMBL" id="AMRI01000045">
    <property type="protein sequence ID" value="EKE67292.1"/>
    <property type="molecule type" value="Genomic_DNA"/>
</dbReference>
<reference evidence="14 15" key="1">
    <citation type="journal article" date="2012" name="J. Bacteriol.">
        <title>Genome Sequence of Gallaecimonas xiamenensis Type Strain 3-C-1.</title>
        <authorList>
            <person name="Lai Q."/>
            <person name="Wang L."/>
            <person name="Wang W."/>
            <person name="Shao Z."/>
        </authorList>
    </citation>
    <scope>NUCLEOTIDE SEQUENCE [LARGE SCALE GENOMIC DNA]</scope>
    <source>
        <strain evidence="14 15">3-C-1</strain>
    </source>
</reference>
<evidence type="ECO:0000256" key="9">
    <source>
        <dbReference type="ARBA" id="ARBA00022989"/>
    </source>
</evidence>
<comment type="caution">
    <text evidence="14">The sequence shown here is derived from an EMBL/GenBank/DDBJ whole genome shotgun (WGS) entry which is preliminary data.</text>
</comment>
<dbReference type="InterPro" id="IPR050083">
    <property type="entry name" value="HtpX_protease"/>
</dbReference>
<dbReference type="Gene3D" id="3.30.2010.10">
    <property type="entry name" value="Metalloproteases ('zincins'), catalytic domain"/>
    <property type="match status" value="1"/>
</dbReference>
<keyword evidence="5 12" id="KW-0812">Transmembrane</keyword>
<dbReference type="AlphaFoldDB" id="K2IXC1"/>
<evidence type="ECO:0000256" key="8">
    <source>
        <dbReference type="ARBA" id="ARBA00022833"/>
    </source>
</evidence>
<comment type="subcellular location">
    <subcellularLocation>
        <location evidence="2">Cell membrane</location>
        <topology evidence="2">Multi-pass membrane protein</topology>
    </subcellularLocation>
</comment>
<dbReference type="CDD" id="cd07328">
    <property type="entry name" value="M48_Ste24p_like"/>
    <property type="match status" value="1"/>
</dbReference>
<dbReference type="GO" id="GO:0006508">
    <property type="term" value="P:proteolysis"/>
    <property type="evidence" value="ECO:0007669"/>
    <property type="project" value="UniProtKB-KW"/>
</dbReference>
<evidence type="ECO:0000259" key="13">
    <source>
        <dbReference type="Pfam" id="PF01435"/>
    </source>
</evidence>
<evidence type="ECO:0000256" key="7">
    <source>
        <dbReference type="ARBA" id="ARBA00022801"/>
    </source>
</evidence>
<dbReference type="PANTHER" id="PTHR43221:SF1">
    <property type="entry name" value="PROTEASE HTPX"/>
    <property type="match status" value="1"/>
</dbReference>
<feature type="transmembrane region" description="Helical" evidence="12">
    <location>
        <begin position="223"/>
        <end position="249"/>
    </location>
</feature>
<keyword evidence="10" id="KW-0482">Metalloprotease</keyword>
<accession>K2IXC1</accession>
<keyword evidence="11 12" id="KW-0472">Membrane</keyword>
<comment type="cofactor">
    <cofactor evidence="1">
        <name>Zn(2+)</name>
        <dbReference type="ChEBI" id="CHEBI:29105"/>
    </cofactor>
</comment>
<dbReference type="Pfam" id="PF01435">
    <property type="entry name" value="Peptidase_M48"/>
    <property type="match status" value="1"/>
</dbReference>
<evidence type="ECO:0000256" key="2">
    <source>
        <dbReference type="ARBA" id="ARBA00004651"/>
    </source>
</evidence>
<keyword evidence="4" id="KW-0645">Protease</keyword>
<evidence type="ECO:0000256" key="5">
    <source>
        <dbReference type="ARBA" id="ARBA00022692"/>
    </source>
</evidence>
<dbReference type="GO" id="GO:0004222">
    <property type="term" value="F:metalloendopeptidase activity"/>
    <property type="evidence" value="ECO:0007669"/>
    <property type="project" value="InterPro"/>
</dbReference>
<feature type="transmembrane region" description="Helical" evidence="12">
    <location>
        <begin position="67"/>
        <end position="88"/>
    </location>
</feature>
<dbReference type="GO" id="GO:0005886">
    <property type="term" value="C:plasma membrane"/>
    <property type="evidence" value="ECO:0007669"/>
    <property type="project" value="UniProtKB-SubCell"/>
</dbReference>
<evidence type="ECO:0000256" key="11">
    <source>
        <dbReference type="ARBA" id="ARBA00023136"/>
    </source>
</evidence>
<dbReference type="PANTHER" id="PTHR43221">
    <property type="entry name" value="PROTEASE HTPX"/>
    <property type="match status" value="1"/>
</dbReference>
<dbReference type="STRING" id="745411.B3C1_18934"/>
<evidence type="ECO:0000256" key="6">
    <source>
        <dbReference type="ARBA" id="ARBA00022723"/>
    </source>
</evidence>
<evidence type="ECO:0000256" key="3">
    <source>
        <dbReference type="ARBA" id="ARBA00022475"/>
    </source>
</evidence>
<evidence type="ECO:0000256" key="12">
    <source>
        <dbReference type="SAM" id="Phobius"/>
    </source>
</evidence>
<keyword evidence="3" id="KW-1003">Cell membrane</keyword>
<keyword evidence="8" id="KW-0862">Zinc</keyword>
<evidence type="ECO:0000256" key="10">
    <source>
        <dbReference type="ARBA" id="ARBA00023049"/>
    </source>
</evidence>
<name>K2IXC1_9GAMM</name>
<dbReference type="eggNOG" id="COG0501">
    <property type="taxonomic scope" value="Bacteria"/>
</dbReference>
<keyword evidence="6" id="KW-0479">Metal-binding</keyword>
<dbReference type="PATRIC" id="fig|745411.4.peg.3711"/>
<feature type="transmembrane region" description="Helical" evidence="12">
    <location>
        <begin position="751"/>
        <end position="772"/>
    </location>
</feature>
<gene>
    <name evidence="14" type="ORF">B3C1_18934</name>
</gene>
<keyword evidence="9 12" id="KW-1133">Transmembrane helix</keyword>
<keyword evidence="15" id="KW-1185">Reference proteome</keyword>
<evidence type="ECO:0000256" key="4">
    <source>
        <dbReference type="ARBA" id="ARBA00022670"/>
    </source>
</evidence>
<feature type="domain" description="Peptidase M48" evidence="13">
    <location>
        <begin position="104"/>
        <end position="369"/>
    </location>
</feature>
<sequence length="773" mass="85510">MAQNALYPAGPSQVPADLTKPRASYRRQATLAMVGLAAFMVGYIVLGICFGVVTFKGVQHLLVKFDLIRLLVTFCAGLLTLFMAKSLFTVRKGANPDGIEVSAQQEPELFAFVQQLADEIGAPRPHRVFLTPEVNAAVFYDLSFKNLLLPSKKNLIIGLGLVNVLSLGELKAVLAHEFGHFAQRSMMVGRWVYLAQQIIGHMVSTRDWLDKLIRVVSRTDPRIAWIGWLLGLVVWSIRAVVDSLFRLVLIAERALSREMEFNADLVAVSVTGSDALVNALHKLQAADHGWQTALQVARSEAGDGKRLGDLFNAQRITMDAMRTVLDDPAYGQPAGPNPGSDPAQHRVFDQDMARPPQMWATHPANRDREDNAKACYIAADIDGRPAWELFADPAKLREQISGDFYAPDKKAGLEQVAEEDAVMRRFSRQSLDPRYRGNYLDRELMRNFASLDELLSTGALPQAPTEALAALYPASLKADLASARNLDIEIATLKALHRGDLQPSGGVIRHRGEELKKDAIPRVLESLAVERNTLMQTLKEHDALCHRAHLLAAAKLGQGWEPYLKGLLGLLHACEHMAAVVRNEQALLANTWQVITADGQVGYFEKKRMLKVASAAGKVMDQLNQAMSQLVPTDKLLAHFEIEDWQSAYPDFNLVTVDKRNWHEWCPAAHERMDTIAGVLEYIRDQVLEDLIASESLVEQMLAGTAELTQAPSAAAPPEHYPLLLPGQEHQLQRKLDLWNRFQLAHGLLPTLARLLVATAIVGGTLYGGWVLA</sequence>
<organism evidence="14 15">
    <name type="scientific">Gallaecimonas xiamenensis 3-C-1</name>
    <dbReference type="NCBI Taxonomy" id="745411"/>
    <lineage>
        <taxon>Bacteria</taxon>
        <taxon>Pseudomonadati</taxon>
        <taxon>Pseudomonadota</taxon>
        <taxon>Gammaproteobacteria</taxon>
        <taxon>Enterobacterales</taxon>
        <taxon>Gallaecimonadaceae</taxon>
        <taxon>Gallaecimonas</taxon>
    </lineage>
</organism>
<feature type="transmembrane region" description="Helical" evidence="12">
    <location>
        <begin position="31"/>
        <end position="55"/>
    </location>
</feature>
<dbReference type="GO" id="GO:0046872">
    <property type="term" value="F:metal ion binding"/>
    <property type="evidence" value="ECO:0007669"/>
    <property type="project" value="UniProtKB-KW"/>
</dbReference>
<proteinExistence type="predicted"/>
<protein>
    <recommendedName>
        <fullName evidence="13">Peptidase M48 domain-containing protein</fullName>
    </recommendedName>
</protein>
<dbReference type="RefSeq" id="WP_008486829.1">
    <property type="nucleotide sequence ID" value="NZ_AMRI01000045.1"/>
</dbReference>
<evidence type="ECO:0000313" key="14">
    <source>
        <dbReference type="EMBL" id="EKE67292.1"/>
    </source>
</evidence>
<dbReference type="Proteomes" id="UP000006755">
    <property type="component" value="Unassembled WGS sequence"/>
</dbReference>
<evidence type="ECO:0000313" key="15">
    <source>
        <dbReference type="Proteomes" id="UP000006755"/>
    </source>
</evidence>
<dbReference type="OrthoDB" id="9789270at2"/>
<keyword evidence="7" id="KW-0378">Hydrolase</keyword>
<evidence type="ECO:0000256" key="1">
    <source>
        <dbReference type="ARBA" id="ARBA00001947"/>
    </source>
</evidence>
<dbReference type="InterPro" id="IPR001915">
    <property type="entry name" value="Peptidase_M48"/>
</dbReference>